<evidence type="ECO:0000313" key="4">
    <source>
        <dbReference type="Proteomes" id="UP000195607"/>
    </source>
</evidence>
<sequence length="442" mass="50341">MVTGRGKKYIDLLKEKQVERWFRDCARGSQLTADVILRRLGSFCNEVSKTPMDLLELSDESLTNLLTDFIGTEEDRGLSPNYINSSVKAVKSWLSFNGRKLIRKLKIKNAGVNTRYGNESIPSQQSLKKIFSVGDARSKTACALIAFSGLRLEALGDYMGKGGLEIRDLPEMHVDVDSKTVSFENEVTMVKVRPELSKTRKPYITFIGPEGTGYLSAYLQKRMIEGEVLMAESPIIVPSKLALRKKHITTINIGDLIRQSIRSAGFENRPYILRSYFDTQLMLAESKGFIMHDYRVFMMGHSGSMEHRYTLDKMLTSDTIEDMRSSYVKCLKFLETEDHGIKEEDVAKITTNTMKETAIMILETAYGTNLSDKEKEDLMALDLDDLQERLKEIFRDKKAEILNNGNRHKTIPERELEIYLNKGWELVQIYPKGDKAVVKLPS</sequence>
<dbReference type="InterPro" id="IPR000198">
    <property type="entry name" value="RhoGAP_dom"/>
</dbReference>
<evidence type="ECO:0000313" key="3">
    <source>
        <dbReference type="EMBL" id="SIM49522.1"/>
    </source>
</evidence>
<feature type="domain" description="Rho-GAP" evidence="2">
    <location>
        <begin position="309"/>
        <end position="442"/>
    </location>
</feature>
<dbReference type="GO" id="GO:0003677">
    <property type="term" value="F:DNA binding"/>
    <property type="evidence" value="ECO:0007669"/>
    <property type="project" value="InterPro"/>
</dbReference>
<dbReference type="GO" id="GO:0015074">
    <property type="term" value="P:DNA integration"/>
    <property type="evidence" value="ECO:0007669"/>
    <property type="project" value="InterPro"/>
</dbReference>
<dbReference type="SUPFAM" id="SSF56349">
    <property type="entry name" value="DNA breaking-rejoining enzymes"/>
    <property type="match status" value="1"/>
</dbReference>
<dbReference type="InterPro" id="IPR011010">
    <property type="entry name" value="DNA_brk_join_enz"/>
</dbReference>
<dbReference type="Proteomes" id="UP000195607">
    <property type="component" value="Chromosome I"/>
</dbReference>
<protein>
    <submittedName>
        <fullName evidence="3">Integrase</fullName>
    </submittedName>
</protein>
<organism evidence="3 4">
    <name type="scientific">Cuniculiplasma divulgatum</name>
    <dbReference type="NCBI Taxonomy" id="1673428"/>
    <lineage>
        <taxon>Archaea</taxon>
        <taxon>Methanobacteriati</taxon>
        <taxon>Thermoplasmatota</taxon>
        <taxon>Thermoplasmata</taxon>
        <taxon>Thermoplasmatales</taxon>
        <taxon>Cuniculiplasmataceae</taxon>
        <taxon>Cuniculiplasma</taxon>
    </lineage>
</organism>
<dbReference type="EMBL" id="LT671858">
    <property type="protein sequence ID" value="SIM49522.1"/>
    <property type="molecule type" value="Genomic_DNA"/>
</dbReference>
<dbReference type="GO" id="GO:0006310">
    <property type="term" value="P:DNA recombination"/>
    <property type="evidence" value="ECO:0007669"/>
    <property type="project" value="UniProtKB-KW"/>
</dbReference>
<dbReference type="InterPro" id="IPR013762">
    <property type="entry name" value="Integrase-like_cat_sf"/>
</dbReference>
<dbReference type="Gene3D" id="1.10.443.10">
    <property type="entry name" value="Intergrase catalytic core"/>
    <property type="match status" value="1"/>
</dbReference>
<proteinExistence type="predicted"/>
<dbReference type="PROSITE" id="PS50238">
    <property type="entry name" value="RHOGAP"/>
    <property type="match status" value="1"/>
</dbReference>
<dbReference type="GO" id="GO:0007165">
    <property type="term" value="P:signal transduction"/>
    <property type="evidence" value="ECO:0007669"/>
    <property type="project" value="InterPro"/>
</dbReference>
<evidence type="ECO:0000256" key="1">
    <source>
        <dbReference type="ARBA" id="ARBA00023172"/>
    </source>
</evidence>
<reference evidence="3 4" key="1">
    <citation type="submission" date="2016-04" db="EMBL/GenBank/DDBJ databases">
        <authorList>
            <person name="Evans L.H."/>
            <person name="Alamgir A."/>
            <person name="Owens N."/>
            <person name="Weber N.D."/>
            <person name="Virtaneva K."/>
            <person name="Barbian K."/>
            <person name="Babar A."/>
            <person name="Rosenke K."/>
        </authorList>
    </citation>
    <scope>NUCLEOTIDE SEQUENCE [LARGE SCALE GENOMIC DNA]</scope>
    <source>
        <strain evidence="4">S5(T) (JCM 30642 \VKM B-2941)</strain>
    </source>
</reference>
<accession>A0A1N5TM31</accession>
<dbReference type="RefSeq" id="WP_148689597.1">
    <property type="nucleotide sequence ID" value="NZ_LT671858.1"/>
</dbReference>
<keyword evidence="1" id="KW-0233">DNA recombination</keyword>
<evidence type="ECO:0000259" key="2">
    <source>
        <dbReference type="PROSITE" id="PS50238"/>
    </source>
</evidence>
<name>A0A1N5TM31_9ARCH</name>
<dbReference type="GeneID" id="41587908"/>
<gene>
    <name evidence="3" type="ORF">CSP5_0622</name>
</gene>
<dbReference type="AlphaFoldDB" id="A0A1N5TM31"/>